<dbReference type="Proteomes" id="UP001472677">
    <property type="component" value="Unassembled WGS sequence"/>
</dbReference>
<feature type="region of interest" description="Disordered" evidence="1">
    <location>
        <begin position="137"/>
        <end position="160"/>
    </location>
</feature>
<feature type="region of interest" description="Disordered" evidence="1">
    <location>
        <begin position="209"/>
        <end position="258"/>
    </location>
</feature>
<evidence type="ECO:0000256" key="1">
    <source>
        <dbReference type="SAM" id="MobiDB-lite"/>
    </source>
</evidence>
<dbReference type="EMBL" id="JBBPBM010000031">
    <property type="protein sequence ID" value="KAK8534612.1"/>
    <property type="molecule type" value="Genomic_DNA"/>
</dbReference>
<gene>
    <name evidence="2" type="ORF">V6N12_057256</name>
</gene>
<evidence type="ECO:0000313" key="3">
    <source>
        <dbReference type="Proteomes" id="UP001472677"/>
    </source>
</evidence>
<feature type="compositionally biased region" description="Pro residues" evidence="1">
    <location>
        <begin position="148"/>
        <end position="158"/>
    </location>
</feature>
<sequence>MVELQPNFFLIKPSSSSAMDMILKRRPWAIHDEFFSIKPYIPALTTAEYDFLFMTIWVRVYKLPLRAMNREMGLRLGGCVGTALGVDHRVEGGNMDALDGKDLQYGSWLRVSTQQPRLRRRSGIEYFAASEPVPAEPTTVNAAISPGSTPPNTDPPPDLHASVAAENAYAAKDVHDAATMGTWTRDDLASASPTTVRSSKATDAAAFPVSDAATEKASHPAAPAEQSLSPTPVRSSKADSPEIPVGAAAPKRVSHPDAPAVPTVSAHVTELLQTEGGENKGTKGGLVSTLDHEAPMKAPSIATSSSRVSKRSLQGKYEGAWESSYSSFFGILIWAKPLALMDFPGVSSDSTGTSLARTSYIFVIVSSPDILICC</sequence>
<evidence type="ECO:0008006" key="4">
    <source>
        <dbReference type="Google" id="ProtNLM"/>
    </source>
</evidence>
<comment type="caution">
    <text evidence="2">The sequence shown here is derived from an EMBL/GenBank/DDBJ whole genome shotgun (WGS) entry which is preliminary data.</text>
</comment>
<organism evidence="2 3">
    <name type="scientific">Hibiscus sabdariffa</name>
    <name type="common">roselle</name>
    <dbReference type="NCBI Taxonomy" id="183260"/>
    <lineage>
        <taxon>Eukaryota</taxon>
        <taxon>Viridiplantae</taxon>
        <taxon>Streptophyta</taxon>
        <taxon>Embryophyta</taxon>
        <taxon>Tracheophyta</taxon>
        <taxon>Spermatophyta</taxon>
        <taxon>Magnoliopsida</taxon>
        <taxon>eudicotyledons</taxon>
        <taxon>Gunneridae</taxon>
        <taxon>Pentapetalae</taxon>
        <taxon>rosids</taxon>
        <taxon>malvids</taxon>
        <taxon>Malvales</taxon>
        <taxon>Malvaceae</taxon>
        <taxon>Malvoideae</taxon>
        <taxon>Hibiscus</taxon>
    </lineage>
</organism>
<reference evidence="2 3" key="1">
    <citation type="journal article" date="2024" name="G3 (Bethesda)">
        <title>Genome assembly of Hibiscus sabdariffa L. provides insights into metabolisms of medicinal natural products.</title>
        <authorList>
            <person name="Kim T."/>
        </authorList>
    </citation>
    <scope>NUCLEOTIDE SEQUENCE [LARGE SCALE GENOMIC DNA]</scope>
    <source>
        <strain evidence="2">TK-2024</strain>
        <tissue evidence="2">Old leaves</tissue>
    </source>
</reference>
<name>A0ABR2DBB4_9ROSI</name>
<keyword evidence="3" id="KW-1185">Reference proteome</keyword>
<protein>
    <recommendedName>
        <fullName evidence="4">DUF4283 domain-containing protein</fullName>
    </recommendedName>
</protein>
<accession>A0ABR2DBB4</accession>
<proteinExistence type="predicted"/>
<evidence type="ECO:0000313" key="2">
    <source>
        <dbReference type="EMBL" id="KAK8534612.1"/>
    </source>
</evidence>